<evidence type="ECO:0000256" key="2">
    <source>
        <dbReference type="ARBA" id="ARBA00006875"/>
    </source>
</evidence>
<dbReference type="EMBL" id="AP028910">
    <property type="protein sequence ID" value="BES90984.1"/>
    <property type="molecule type" value="Genomic_DNA"/>
</dbReference>
<feature type="coiled-coil region" evidence="10">
    <location>
        <begin position="58"/>
        <end position="115"/>
    </location>
</feature>
<dbReference type="InterPro" id="IPR008805">
    <property type="entry name" value="RIB43A"/>
</dbReference>
<evidence type="ECO:0000256" key="7">
    <source>
        <dbReference type="ARBA" id="ARBA00023212"/>
    </source>
</evidence>
<evidence type="ECO:0000256" key="5">
    <source>
        <dbReference type="ARBA" id="ARBA00023054"/>
    </source>
</evidence>
<keyword evidence="4" id="KW-0282">Flagellum</keyword>
<dbReference type="PANTHER" id="PTHR14517:SF6">
    <property type="entry name" value="RE41410P"/>
    <property type="match status" value="1"/>
</dbReference>
<keyword evidence="8" id="KW-0966">Cell projection</keyword>
<comment type="similarity">
    <text evidence="2">Belongs to the RIB43A family.</text>
</comment>
<keyword evidence="5 10" id="KW-0175">Coiled coil</keyword>
<evidence type="ECO:0000256" key="4">
    <source>
        <dbReference type="ARBA" id="ARBA00022846"/>
    </source>
</evidence>
<keyword evidence="12" id="KW-1185">Reference proteome</keyword>
<name>A0ABN7AFH4_9HEMI</name>
<proteinExistence type="inferred from homology"/>
<evidence type="ECO:0000256" key="6">
    <source>
        <dbReference type="ARBA" id="ARBA00023069"/>
    </source>
</evidence>
<accession>A0ABN7AFH4</accession>
<comment type="subcellular location">
    <subcellularLocation>
        <location evidence="1">Cytoplasm</location>
        <location evidence="1">Cytoskeleton</location>
        <location evidence="1">Flagellum axoneme</location>
    </subcellularLocation>
</comment>
<sequence length="387" mass="46330">MEPSSSAMMTANRLHNPIFMGLDAKEVAKWERKRESEQTRKERIFNTKNRAIGVDVSMLEKQVLEKVARRRLEQLENKKQGLLAERLALKAMEEAERKEKEKRKLMEEINNFRLIHQKKEYRREYDLDKLLCLNEPKIGGDDCRWGVTVFEGEDANLKERIKQQQEQQKAWLAQQMQEKKDVNFIIHDTERKQEFAAIEKDLQSVQLERIEKACKLKMDNAVAEYNAALARQKLHEKQQMHRKEDEWNTQEIINTLTSDFMQETPILAKSSLGPNRINPMMYKKMPDEIVEEIRETQKKQIQEHEERKIREKYEIRSWDSYNDFVLKTTSYAERELEQKLKNQMKEQEAHNQLLGKRQKENLKYINDVLYSNKITEDFFNKFNTSSR</sequence>
<reference evidence="11 12" key="1">
    <citation type="submission" date="2023-09" db="EMBL/GenBank/DDBJ databases">
        <title>Nesidiocoris tenuis whole genome shotgun sequence.</title>
        <authorList>
            <person name="Shibata T."/>
            <person name="Shimoda M."/>
            <person name="Kobayashi T."/>
            <person name="Uehara T."/>
        </authorList>
    </citation>
    <scope>NUCLEOTIDE SEQUENCE [LARGE SCALE GENOMIC DNA]</scope>
    <source>
        <strain evidence="11 12">Japan</strain>
    </source>
</reference>
<dbReference type="PANTHER" id="PTHR14517">
    <property type="entry name" value="RIB43A-RELATED"/>
    <property type="match status" value="1"/>
</dbReference>
<keyword evidence="6" id="KW-0969">Cilium</keyword>
<organism evidence="11 12">
    <name type="scientific">Nesidiocoris tenuis</name>
    <dbReference type="NCBI Taxonomy" id="355587"/>
    <lineage>
        <taxon>Eukaryota</taxon>
        <taxon>Metazoa</taxon>
        <taxon>Ecdysozoa</taxon>
        <taxon>Arthropoda</taxon>
        <taxon>Hexapoda</taxon>
        <taxon>Insecta</taxon>
        <taxon>Pterygota</taxon>
        <taxon>Neoptera</taxon>
        <taxon>Paraneoptera</taxon>
        <taxon>Hemiptera</taxon>
        <taxon>Heteroptera</taxon>
        <taxon>Panheteroptera</taxon>
        <taxon>Cimicomorpha</taxon>
        <taxon>Miridae</taxon>
        <taxon>Dicyphina</taxon>
        <taxon>Nesidiocoris</taxon>
    </lineage>
</organism>
<evidence type="ECO:0000256" key="10">
    <source>
        <dbReference type="SAM" id="Coils"/>
    </source>
</evidence>
<evidence type="ECO:0000313" key="11">
    <source>
        <dbReference type="EMBL" id="BES90984.1"/>
    </source>
</evidence>
<evidence type="ECO:0000313" key="12">
    <source>
        <dbReference type="Proteomes" id="UP001307889"/>
    </source>
</evidence>
<comment type="subunit">
    <text evidence="9">Microtubule inner protein component of sperm flagellar doublet microtubules.</text>
</comment>
<dbReference type="Proteomes" id="UP001307889">
    <property type="component" value="Chromosome 2"/>
</dbReference>
<evidence type="ECO:0000256" key="9">
    <source>
        <dbReference type="ARBA" id="ARBA00046435"/>
    </source>
</evidence>
<protein>
    <submittedName>
        <fullName evidence="11">RIB43A</fullName>
    </submittedName>
</protein>
<keyword evidence="3" id="KW-0963">Cytoplasm</keyword>
<keyword evidence="7" id="KW-0206">Cytoskeleton</keyword>
<evidence type="ECO:0000256" key="3">
    <source>
        <dbReference type="ARBA" id="ARBA00022490"/>
    </source>
</evidence>
<dbReference type="Pfam" id="PF05914">
    <property type="entry name" value="RIB43A"/>
    <property type="match status" value="1"/>
</dbReference>
<gene>
    <name evidence="11" type="ORF">NTJ_03792</name>
</gene>
<evidence type="ECO:0000256" key="1">
    <source>
        <dbReference type="ARBA" id="ARBA00004611"/>
    </source>
</evidence>
<evidence type="ECO:0000256" key="8">
    <source>
        <dbReference type="ARBA" id="ARBA00023273"/>
    </source>
</evidence>